<dbReference type="CDD" id="cd02209">
    <property type="entry name" value="cupin_XRE_C"/>
    <property type="match status" value="1"/>
</dbReference>
<dbReference type="Proteomes" id="UP000233343">
    <property type="component" value="Unassembled WGS sequence"/>
</dbReference>
<dbReference type="InterPro" id="IPR001387">
    <property type="entry name" value="Cro/C1-type_HTH"/>
</dbReference>
<accession>A0A2N0Z9T7</accession>
<dbReference type="InterPro" id="IPR010982">
    <property type="entry name" value="Lambda_DNA-bd_dom_sf"/>
</dbReference>
<dbReference type="GO" id="GO:0005829">
    <property type="term" value="C:cytosol"/>
    <property type="evidence" value="ECO:0007669"/>
    <property type="project" value="TreeGrafter"/>
</dbReference>
<dbReference type="InterPro" id="IPR013096">
    <property type="entry name" value="Cupin_2"/>
</dbReference>
<dbReference type="PANTHER" id="PTHR46797:SF1">
    <property type="entry name" value="METHYLPHOSPHONATE SYNTHASE"/>
    <property type="match status" value="1"/>
</dbReference>
<dbReference type="GO" id="GO:0003700">
    <property type="term" value="F:DNA-binding transcription factor activity"/>
    <property type="evidence" value="ECO:0007669"/>
    <property type="project" value="TreeGrafter"/>
</dbReference>
<comment type="caution">
    <text evidence="3">The sequence shown here is derived from an EMBL/GenBank/DDBJ whole genome shotgun (WGS) entry which is preliminary data.</text>
</comment>
<dbReference type="PANTHER" id="PTHR46797">
    <property type="entry name" value="HTH-TYPE TRANSCRIPTIONAL REGULATOR"/>
    <property type="match status" value="1"/>
</dbReference>
<dbReference type="Gene3D" id="2.60.120.10">
    <property type="entry name" value="Jelly Rolls"/>
    <property type="match status" value="1"/>
</dbReference>
<dbReference type="SUPFAM" id="SSF51182">
    <property type="entry name" value="RmlC-like cupins"/>
    <property type="match status" value="1"/>
</dbReference>
<dbReference type="GO" id="GO:0003677">
    <property type="term" value="F:DNA binding"/>
    <property type="evidence" value="ECO:0007669"/>
    <property type="project" value="UniProtKB-KW"/>
</dbReference>
<organism evidence="3 4">
    <name type="scientific">Cytobacillus horneckiae</name>
    <dbReference type="NCBI Taxonomy" id="549687"/>
    <lineage>
        <taxon>Bacteria</taxon>
        <taxon>Bacillati</taxon>
        <taxon>Bacillota</taxon>
        <taxon>Bacilli</taxon>
        <taxon>Bacillales</taxon>
        <taxon>Bacillaceae</taxon>
        <taxon>Cytobacillus</taxon>
    </lineage>
</organism>
<evidence type="ECO:0000313" key="4">
    <source>
        <dbReference type="Proteomes" id="UP000233343"/>
    </source>
</evidence>
<reference evidence="3 4" key="1">
    <citation type="journal article" date="2010" name="Int. J. Syst. Evol. Microbiol.">
        <title>Bacillus horneckiae sp. nov., isolated from a spacecraft-assembly clean room.</title>
        <authorList>
            <person name="Vaishampayan P."/>
            <person name="Probst A."/>
            <person name="Krishnamurthi S."/>
            <person name="Ghosh S."/>
            <person name="Osman S."/>
            <person name="McDowall A."/>
            <person name="Ruckmani A."/>
            <person name="Mayilraj S."/>
            <person name="Venkateswaran K."/>
        </authorList>
    </citation>
    <scope>NUCLEOTIDE SEQUENCE [LARGE SCALE GENOMIC DNA]</scope>
    <source>
        <strain evidence="4">1PO1SC</strain>
    </source>
</reference>
<keyword evidence="4" id="KW-1185">Reference proteome</keyword>
<feature type="domain" description="HTH cro/C1-type" evidence="2">
    <location>
        <begin position="7"/>
        <end position="61"/>
    </location>
</feature>
<name>A0A2N0Z9T7_9BACI</name>
<dbReference type="CDD" id="cd00093">
    <property type="entry name" value="HTH_XRE"/>
    <property type="match status" value="1"/>
</dbReference>
<protein>
    <submittedName>
        <fullName evidence="3">XRE family transcriptional regulator</fullName>
    </submittedName>
</protein>
<gene>
    <name evidence="3" type="ORF">CWS20_24825</name>
</gene>
<evidence type="ECO:0000256" key="1">
    <source>
        <dbReference type="ARBA" id="ARBA00023125"/>
    </source>
</evidence>
<keyword evidence="1" id="KW-0238">DNA-binding</keyword>
<evidence type="ECO:0000259" key="2">
    <source>
        <dbReference type="PROSITE" id="PS50943"/>
    </source>
</evidence>
<dbReference type="Gene3D" id="1.10.260.40">
    <property type="entry name" value="lambda repressor-like DNA-binding domains"/>
    <property type="match status" value="1"/>
</dbReference>
<dbReference type="Pfam" id="PF07883">
    <property type="entry name" value="Cupin_2"/>
    <property type="match status" value="1"/>
</dbReference>
<dbReference type="SUPFAM" id="SSF47413">
    <property type="entry name" value="lambda repressor-like DNA-binding domains"/>
    <property type="match status" value="1"/>
</dbReference>
<dbReference type="InterPro" id="IPR014710">
    <property type="entry name" value="RmlC-like_jellyroll"/>
</dbReference>
<dbReference type="SMART" id="SM00530">
    <property type="entry name" value="HTH_XRE"/>
    <property type="match status" value="1"/>
</dbReference>
<dbReference type="PROSITE" id="PS50943">
    <property type="entry name" value="HTH_CROC1"/>
    <property type="match status" value="1"/>
</dbReference>
<dbReference type="EMBL" id="PISD01000074">
    <property type="protein sequence ID" value="PKG26262.1"/>
    <property type="molecule type" value="Genomic_DNA"/>
</dbReference>
<dbReference type="Pfam" id="PF01381">
    <property type="entry name" value="HTH_3"/>
    <property type="match status" value="1"/>
</dbReference>
<dbReference type="InterPro" id="IPR011051">
    <property type="entry name" value="RmlC_Cupin_sf"/>
</dbReference>
<dbReference type="InterPro" id="IPR050807">
    <property type="entry name" value="TransReg_Diox_bact_type"/>
</dbReference>
<dbReference type="AlphaFoldDB" id="A0A2N0Z9T7"/>
<evidence type="ECO:0000313" key="3">
    <source>
        <dbReference type="EMBL" id="PKG26262.1"/>
    </source>
</evidence>
<sequence length="177" mass="20027">MIRENKIREIRKKQGLTLADLSGKTGLSQGLLSQIERGLVDPTVSNFWKICTALNTPMNYFFEGQKEDRIVIRKGEHRLLQLSNDKVLYHELIPSHVGDDQILLVEILPGEQSEMELISHPGVEFGFVVQGEMKIVLGQEEILLGEGDSVHFQSTTPHRYMNVGEEKAVSIWVMKGE</sequence>
<dbReference type="RefSeq" id="WP_066193488.1">
    <property type="nucleotide sequence ID" value="NZ_JAFDQP010000003.1"/>
</dbReference>
<proteinExistence type="predicted"/>